<dbReference type="Proteomes" id="UP000433493">
    <property type="component" value="Unassembled WGS sequence"/>
</dbReference>
<evidence type="ECO:0000313" key="4">
    <source>
        <dbReference type="EMBL" id="KAB1642318.1"/>
    </source>
</evidence>
<comment type="caution">
    <text evidence="4">The sequence shown here is derived from an EMBL/GenBank/DDBJ whole genome shotgun (WGS) entry which is preliminary data.</text>
</comment>
<dbReference type="OrthoDB" id="2613830at2"/>
<dbReference type="GO" id="GO:0004493">
    <property type="term" value="F:methylmalonyl-CoA epimerase activity"/>
    <property type="evidence" value="ECO:0007669"/>
    <property type="project" value="TreeGrafter"/>
</dbReference>
<dbReference type="InterPro" id="IPR051785">
    <property type="entry name" value="MMCE/EMCE_epimerase"/>
</dbReference>
<dbReference type="InterPro" id="IPR029068">
    <property type="entry name" value="Glyas_Bleomycin-R_OHBP_Dase"/>
</dbReference>
<evidence type="ECO:0000256" key="2">
    <source>
        <dbReference type="SAM" id="MobiDB-lite"/>
    </source>
</evidence>
<feature type="region of interest" description="Disordered" evidence="2">
    <location>
        <begin position="175"/>
        <end position="200"/>
    </location>
</feature>
<dbReference type="GO" id="GO:0046491">
    <property type="term" value="P:L-methylmalonyl-CoA metabolic process"/>
    <property type="evidence" value="ECO:0007669"/>
    <property type="project" value="TreeGrafter"/>
</dbReference>
<reference evidence="4 5" key="1">
    <citation type="submission" date="2019-09" db="EMBL/GenBank/DDBJ databases">
        <title>Phylogeny of genus Pseudoclavibacter and closely related genus.</title>
        <authorList>
            <person name="Li Y."/>
        </authorList>
    </citation>
    <scope>NUCLEOTIDE SEQUENCE [LARGE SCALE GENOMIC DNA]</scope>
    <source>
        <strain evidence="4 5">KCTC 13959</strain>
    </source>
</reference>
<dbReference type="RefSeq" id="WP_158052773.1">
    <property type="nucleotide sequence ID" value="NZ_WBKB01000006.1"/>
</dbReference>
<dbReference type="SUPFAM" id="SSF54593">
    <property type="entry name" value="Glyoxalase/Bleomycin resistance protein/Dihydroxybiphenyl dioxygenase"/>
    <property type="match status" value="1"/>
</dbReference>
<dbReference type="PANTHER" id="PTHR43048:SF6">
    <property type="entry name" value="BLR8189 PROTEIN"/>
    <property type="match status" value="1"/>
</dbReference>
<evidence type="ECO:0000259" key="3">
    <source>
        <dbReference type="PROSITE" id="PS51819"/>
    </source>
</evidence>
<name>A0A7J5B9P7_9MICO</name>
<organism evidence="4 5">
    <name type="scientific">Gulosibacter chungangensis</name>
    <dbReference type="NCBI Taxonomy" id="979746"/>
    <lineage>
        <taxon>Bacteria</taxon>
        <taxon>Bacillati</taxon>
        <taxon>Actinomycetota</taxon>
        <taxon>Actinomycetes</taxon>
        <taxon>Micrococcales</taxon>
        <taxon>Microbacteriaceae</taxon>
        <taxon>Gulosibacter</taxon>
    </lineage>
</organism>
<evidence type="ECO:0000313" key="5">
    <source>
        <dbReference type="Proteomes" id="UP000433493"/>
    </source>
</evidence>
<keyword evidence="1" id="KW-0479">Metal-binding</keyword>
<dbReference type="Pfam" id="PF13669">
    <property type="entry name" value="Glyoxalase_4"/>
    <property type="match status" value="1"/>
</dbReference>
<dbReference type="Gene3D" id="3.10.180.10">
    <property type="entry name" value="2,3-Dihydroxybiphenyl 1,2-Dioxygenase, domain 1"/>
    <property type="match status" value="1"/>
</dbReference>
<feature type="domain" description="VOC" evidence="3">
    <location>
        <begin position="15"/>
        <end position="161"/>
    </location>
</feature>
<dbReference type="GO" id="GO:0046872">
    <property type="term" value="F:metal ion binding"/>
    <property type="evidence" value="ECO:0007669"/>
    <property type="project" value="UniProtKB-KW"/>
</dbReference>
<protein>
    <submittedName>
        <fullName evidence="4">VOC family protein</fullName>
    </submittedName>
</protein>
<dbReference type="PANTHER" id="PTHR43048">
    <property type="entry name" value="METHYLMALONYL-COA EPIMERASE"/>
    <property type="match status" value="1"/>
</dbReference>
<proteinExistence type="predicted"/>
<gene>
    <name evidence="4" type="ORF">F8O05_10895</name>
</gene>
<dbReference type="PROSITE" id="PS51819">
    <property type="entry name" value="VOC"/>
    <property type="match status" value="1"/>
</dbReference>
<feature type="compositionally biased region" description="Basic and acidic residues" evidence="2">
    <location>
        <begin position="189"/>
        <end position="200"/>
    </location>
</feature>
<dbReference type="AlphaFoldDB" id="A0A7J5B9P7"/>
<accession>A0A7J5B9P7</accession>
<sequence>METSHAGTSIPTARSVDHIGLTVPDLEEAVAFFTNYLGCQVVWEFGPYGNDGDMMRRQLNVHPEAIARIAFLRMGPTLNLELFEYSAPDQVKQLPKNSDFGGSHLGIYVDDIEVAVEYLRTVPGVVLQDGPNLNTGDTDPAGLAFCYFLTPWGQQMELVSAPAGMGYEKRTLKRSAPPAEYWQNGPSEHASENSDLRRVP</sequence>
<evidence type="ECO:0000256" key="1">
    <source>
        <dbReference type="ARBA" id="ARBA00022723"/>
    </source>
</evidence>
<dbReference type="EMBL" id="WBKB01000006">
    <property type="protein sequence ID" value="KAB1642318.1"/>
    <property type="molecule type" value="Genomic_DNA"/>
</dbReference>
<keyword evidence="5" id="KW-1185">Reference proteome</keyword>
<dbReference type="InterPro" id="IPR037523">
    <property type="entry name" value="VOC_core"/>
</dbReference>